<evidence type="ECO:0000256" key="6">
    <source>
        <dbReference type="ARBA" id="ARBA00023136"/>
    </source>
</evidence>
<dbReference type="InterPro" id="IPR052031">
    <property type="entry name" value="Membrane_Transporter-Flippase"/>
</dbReference>
<evidence type="ECO:0000313" key="9">
    <source>
        <dbReference type="Proteomes" id="UP001062738"/>
    </source>
</evidence>
<evidence type="ECO:0000256" key="5">
    <source>
        <dbReference type="ARBA" id="ARBA00022989"/>
    </source>
</evidence>
<feature type="transmembrane region" description="Helical" evidence="7">
    <location>
        <begin position="138"/>
        <end position="162"/>
    </location>
</feature>
<evidence type="ECO:0000256" key="1">
    <source>
        <dbReference type="ARBA" id="ARBA00004651"/>
    </source>
</evidence>
<feature type="transmembrane region" description="Helical" evidence="7">
    <location>
        <begin position="375"/>
        <end position="395"/>
    </location>
</feature>
<feature type="transmembrane region" description="Helical" evidence="7">
    <location>
        <begin position="174"/>
        <end position="199"/>
    </location>
</feature>
<evidence type="ECO:0000256" key="2">
    <source>
        <dbReference type="ARBA" id="ARBA00022448"/>
    </source>
</evidence>
<evidence type="ECO:0000313" key="8">
    <source>
        <dbReference type="EMBL" id="MCY7007757.1"/>
    </source>
</evidence>
<dbReference type="InterPro" id="IPR048279">
    <property type="entry name" value="MdtK-like"/>
</dbReference>
<evidence type="ECO:0000256" key="4">
    <source>
        <dbReference type="ARBA" id="ARBA00022692"/>
    </source>
</evidence>
<feature type="transmembrane region" description="Helical" evidence="7">
    <location>
        <begin position="435"/>
        <end position="456"/>
    </location>
</feature>
<dbReference type="InterPro" id="IPR002528">
    <property type="entry name" value="MATE_fam"/>
</dbReference>
<dbReference type="EMBL" id="JAOXXL010000007">
    <property type="protein sequence ID" value="MCY7007757.1"/>
    <property type="molecule type" value="Genomic_DNA"/>
</dbReference>
<sequence>MDNLKEKSNKMATESMGKLMMKIGIPIVLSMMLQAVYNIVDSAYLSKMKEGGEEALTALGLSFPIQLLMVAIAIGTGVGTNALLAKSMGEGNRKKANMVAGNSEFLGIIIFIIFILFGVIGIPFYVNFQNLAGNIDNTVIMMAIDYLQICCCLSFGIVFFSIYEKILQATGRSLYSTIAQIIGAIINIILDPILIYGWIGFPEMGVSGAAYATVIGQIISAILVLIFHIKFNIEIDKKLKYIKPKKIIIKEIYMIGFPAIISQALLTVMTYSLNIILGQIREVGENAVTVYGLYCKIQQMIMFAAVGVKDSITPIVSFSYGMKNKKRVKSGIRCGIIFVSILMLIGLIVIEVFAVPLTLFFSLSEVTYHMCVDCIRITSLAFIFAGLCIAFQGVFQAIECGLESLIISLGRQVIFILPTAWFIGKFITGKENVSMIWWSFLFGEFITLVCAVLMYLHAMKEKINKLEVK</sequence>
<reference evidence="8" key="1">
    <citation type="submission" date="2022-09" db="EMBL/GenBank/DDBJ databases">
        <authorList>
            <person name="Zoaiter M."/>
        </authorList>
    </citation>
    <scope>NUCLEOTIDE SEQUENCE</scope>
    <source>
        <strain evidence="8">DSM 19848</strain>
    </source>
</reference>
<comment type="subcellular location">
    <subcellularLocation>
        <location evidence="1">Cell membrane</location>
        <topology evidence="1">Multi-pass membrane protein</topology>
    </subcellularLocation>
</comment>
<keyword evidence="4 7" id="KW-0812">Transmembrane</keyword>
<feature type="transmembrane region" description="Helical" evidence="7">
    <location>
        <begin position="105"/>
        <end position="126"/>
    </location>
</feature>
<keyword evidence="6 7" id="KW-0472">Membrane</keyword>
<keyword evidence="3" id="KW-1003">Cell membrane</keyword>
<feature type="transmembrane region" description="Helical" evidence="7">
    <location>
        <begin position="402"/>
        <end position="423"/>
    </location>
</feature>
<dbReference type="NCBIfam" id="TIGR00797">
    <property type="entry name" value="matE"/>
    <property type="match status" value="1"/>
</dbReference>
<name>A0ABT4DGN7_FUSSI</name>
<keyword evidence="2" id="KW-0813">Transport</keyword>
<dbReference type="PANTHER" id="PTHR43549">
    <property type="entry name" value="MULTIDRUG RESISTANCE PROTEIN YPNP-RELATED"/>
    <property type="match status" value="1"/>
</dbReference>
<evidence type="ECO:0000256" key="7">
    <source>
        <dbReference type="SAM" id="Phobius"/>
    </source>
</evidence>
<protein>
    <submittedName>
        <fullName evidence="8">MATE family efflux transporter</fullName>
    </submittedName>
</protein>
<feature type="transmembrane region" description="Helical" evidence="7">
    <location>
        <begin position="60"/>
        <end position="84"/>
    </location>
</feature>
<dbReference type="Proteomes" id="UP001062738">
    <property type="component" value="Unassembled WGS sequence"/>
</dbReference>
<proteinExistence type="predicted"/>
<keyword evidence="9" id="KW-1185">Reference proteome</keyword>
<comment type="caution">
    <text evidence="8">The sequence shown here is derived from an EMBL/GenBank/DDBJ whole genome shotgun (WGS) entry which is preliminary data.</text>
</comment>
<accession>A0ABT4DGN7</accession>
<dbReference type="Pfam" id="PF01554">
    <property type="entry name" value="MatE"/>
    <property type="match status" value="2"/>
</dbReference>
<evidence type="ECO:0000256" key="3">
    <source>
        <dbReference type="ARBA" id="ARBA00022475"/>
    </source>
</evidence>
<organism evidence="8 9">
    <name type="scientific">Fusobacterium simiae</name>
    <dbReference type="NCBI Taxonomy" id="855"/>
    <lineage>
        <taxon>Bacteria</taxon>
        <taxon>Fusobacteriati</taxon>
        <taxon>Fusobacteriota</taxon>
        <taxon>Fusobacteriia</taxon>
        <taxon>Fusobacteriales</taxon>
        <taxon>Fusobacteriaceae</taxon>
        <taxon>Fusobacterium</taxon>
    </lineage>
</organism>
<dbReference type="RefSeq" id="WP_265151843.1">
    <property type="nucleotide sequence ID" value="NZ_JAOXXL010000007.1"/>
</dbReference>
<feature type="transmembrane region" description="Helical" evidence="7">
    <location>
        <begin position="334"/>
        <end position="363"/>
    </location>
</feature>
<dbReference type="PIRSF" id="PIRSF006603">
    <property type="entry name" value="DinF"/>
    <property type="match status" value="1"/>
</dbReference>
<dbReference type="PANTHER" id="PTHR43549:SF2">
    <property type="entry name" value="MULTIDRUG RESISTANCE PROTEIN NORM-RELATED"/>
    <property type="match status" value="1"/>
</dbReference>
<feature type="transmembrane region" description="Helical" evidence="7">
    <location>
        <begin position="252"/>
        <end position="277"/>
    </location>
</feature>
<feature type="transmembrane region" description="Helical" evidence="7">
    <location>
        <begin position="297"/>
        <end position="322"/>
    </location>
</feature>
<feature type="transmembrane region" description="Helical" evidence="7">
    <location>
        <begin position="21"/>
        <end position="40"/>
    </location>
</feature>
<feature type="transmembrane region" description="Helical" evidence="7">
    <location>
        <begin position="211"/>
        <end position="231"/>
    </location>
</feature>
<gene>
    <name evidence="8" type="ORF">OCK72_03700</name>
</gene>
<keyword evidence="5 7" id="KW-1133">Transmembrane helix</keyword>